<protein>
    <submittedName>
        <fullName evidence="3">Staphylococcal nuclease domain-containing protein 1</fullName>
    </submittedName>
</protein>
<dbReference type="FunFam" id="2.40.50.90:FF:000002">
    <property type="entry name" value="Staphylococcal nuclease domain-containing protein"/>
    <property type="match status" value="1"/>
</dbReference>
<dbReference type="SMART" id="SM00318">
    <property type="entry name" value="SNc"/>
    <property type="match status" value="3"/>
</dbReference>
<dbReference type="Proteomes" id="UP001174909">
    <property type="component" value="Unassembled WGS sequence"/>
</dbReference>
<dbReference type="Pfam" id="PF00565">
    <property type="entry name" value="SNase"/>
    <property type="match status" value="3"/>
</dbReference>
<dbReference type="Gene3D" id="2.40.50.90">
    <property type="match status" value="3"/>
</dbReference>
<dbReference type="GO" id="GO:0003723">
    <property type="term" value="F:RNA binding"/>
    <property type="evidence" value="ECO:0007669"/>
    <property type="project" value="TreeGrafter"/>
</dbReference>
<comment type="caution">
    <text evidence="3">The sequence shown here is derived from an EMBL/GenBank/DDBJ whole genome shotgun (WGS) entry which is preliminary data.</text>
</comment>
<dbReference type="InterPro" id="IPR035437">
    <property type="entry name" value="SNase_OB-fold_sf"/>
</dbReference>
<dbReference type="InterPro" id="IPR016071">
    <property type="entry name" value="Staphylococal_nuclease_OB-fold"/>
</dbReference>
<evidence type="ECO:0000259" key="2">
    <source>
        <dbReference type="PROSITE" id="PS50830"/>
    </source>
</evidence>
<feature type="region of interest" description="Disordered" evidence="1">
    <location>
        <begin position="193"/>
        <end position="215"/>
    </location>
</feature>
<evidence type="ECO:0000256" key="1">
    <source>
        <dbReference type="SAM" id="MobiDB-lite"/>
    </source>
</evidence>
<dbReference type="GO" id="GO:0006402">
    <property type="term" value="P:mRNA catabolic process"/>
    <property type="evidence" value="ECO:0007669"/>
    <property type="project" value="TreeGrafter"/>
</dbReference>
<gene>
    <name evidence="3" type="ORF">GBAR_LOCUS23670</name>
</gene>
<sequence length="513" mass="58687">MPLPTFKYNFYVNFLCFVFCGQSPMFKRDGDKDKRDSQREREKGELGKEKREMSDEGAEPFAEMARFFTESRLLQQDVKLLIEGVSYQLVIASIIHPMGNIAERLLREGFARCVDWSIAMVSKDKERLRAAEKTAKQQQIRIWKGYKPATIATLPQGSLVFSGKVIEVVNGDSLLIKRGEQQLQKIWFSSLRPPRTTNQAPKEEENVGTARRPQQRTRPLYDIPYMWEARECLRKKLIGKKVNVRIDYIKPAQDSFPEKVCCTLTRDDINIAEALISKGFACCLRHKQDDDQRSPQYDELMAAEARAVKNGKGVHSKKDHIPHRVSEISNDPGKAKQFLPFLQRAGRTVALVEFIASGSRLRLYLPKDTCLITFLLAGISCPRAPRDDAAHSDQFGQQALMYTKELIMQREVEIEVDACDKGGNFIGWLYYEGRNLSVSLLEEGLSKIGPLADRTAHFNALLSAEKKAKELKKICGRIIWRQPKKNLKEPWMKSLKVKIPNPVTKPRICRRLL</sequence>
<dbReference type="GO" id="GO:0005634">
    <property type="term" value="C:nucleus"/>
    <property type="evidence" value="ECO:0007669"/>
    <property type="project" value="TreeGrafter"/>
</dbReference>
<proteinExistence type="predicted"/>
<feature type="domain" description="TNase-like" evidence="2">
    <location>
        <begin position="346"/>
        <end position="473"/>
    </location>
</feature>
<dbReference type="PANTHER" id="PTHR12302:SF2">
    <property type="entry name" value="STAPHYLOCOCCAL NUCLEASE DOMAIN-CONTAINING PROTEIN 1"/>
    <property type="match status" value="1"/>
</dbReference>
<dbReference type="PANTHER" id="PTHR12302">
    <property type="entry name" value="EBNA2 BINDING PROTEIN P100"/>
    <property type="match status" value="1"/>
</dbReference>
<feature type="domain" description="TNase-like" evidence="2">
    <location>
        <begin position="159"/>
        <end position="317"/>
    </location>
</feature>
<organism evidence="3 4">
    <name type="scientific">Geodia barretti</name>
    <name type="common">Barrett's horny sponge</name>
    <dbReference type="NCBI Taxonomy" id="519541"/>
    <lineage>
        <taxon>Eukaryota</taxon>
        <taxon>Metazoa</taxon>
        <taxon>Porifera</taxon>
        <taxon>Demospongiae</taxon>
        <taxon>Heteroscleromorpha</taxon>
        <taxon>Tetractinellida</taxon>
        <taxon>Astrophorina</taxon>
        <taxon>Geodiidae</taxon>
        <taxon>Geodia</taxon>
    </lineage>
</organism>
<dbReference type="SUPFAM" id="SSF50199">
    <property type="entry name" value="Staphylococcal nuclease"/>
    <property type="match status" value="3"/>
</dbReference>
<reference evidence="3" key="1">
    <citation type="submission" date="2023-03" db="EMBL/GenBank/DDBJ databases">
        <authorList>
            <person name="Steffen K."/>
            <person name="Cardenas P."/>
        </authorList>
    </citation>
    <scope>NUCLEOTIDE SEQUENCE</scope>
</reference>
<feature type="compositionally biased region" description="Basic and acidic residues" evidence="1">
    <location>
        <begin position="28"/>
        <end position="54"/>
    </location>
</feature>
<dbReference type="GO" id="GO:0005829">
    <property type="term" value="C:cytosol"/>
    <property type="evidence" value="ECO:0007669"/>
    <property type="project" value="TreeGrafter"/>
</dbReference>
<evidence type="ECO:0000313" key="4">
    <source>
        <dbReference type="Proteomes" id="UP001174909"/>
    </source>
</evidence>
<dbReference type="GO" id="GO:0004518">
    <property type="term" value="F:nuclease activity"/>
    <property type="evidence" value="ECO:0007669"/>
    <property type="project" value="TreeGrafter"/>
</dbReference>
<dbReference type="PROSITE" id="PS50830">
    <property type="entry name" value="TNASE_3"/>
    <property type="match status" value="3"/>
</dbReference>
<dbReference type="AlphaFoldDB" id="A0AA35T7K6"/>
<name>A0AA35T7K6_GEOBA</name>
<feature type="region of interest" description="Disordered" evidence="1">
    <location>
        <begin position="28"/>
        <end position="57"/>
    </location>
</feature>
<dbReference type="EMBL" id="CASHTH010003281">
    <property type="protein sequence ID" value="CAI8042692.1"/>
    <property type="molecule type" value="Genomic_DNA"/>
</dbReference>
<accession>A0AA35T7K6</accession>
<dbReference type="FunFam" id="2.40.50.90:FF:000001">
    <property type="entry name" value="Staphylococcal nuclease domain-containing protein"/>
    <property type="match status" value="1"/>
</dbReference>
<evidence type="ECO:0000313" key="3">
    <source>
        <dbReference type="EMBL" id="CAI8042692.1"/>
    </source>
</evidence>
<keyword evidence="4" id="KW-1185">Reference proteome</keyword>
<feature type="domain" description="TNase-like" evidence="2">
    <location>
        <begin position="22"/>
        <end position="145"/>
    </location>
</feature>